<sequence>MVPVVKQPTLPAKTLRSTTRAQIKEKRKNALDELINAAPEQNEEPSTSRSSAQPAKVKLPKKKKEVAKRPNKRNVKSSQTNQESMERYKLLKVLCMELAKPGTEPLEPTATGYTQQQLEQFLLNSTLKQILPASLIVASQSNAQHLRQLLRSIDALEEVQLEELLDLYHLAIEMQSYEQLDTHCQGKRCQLLQAVSALAVQLQPEYIEYVGISLCDRLIIGVGKERMQRVIDMHGALVLLIADSDINRQIAMTILLATFAKISGLELPRLHGDIITLAFDLVKRVDWMRLIVDGCEADMFALLRSFALIINTYENRVAHPHWHAGIGSEIHKFFMQVLRTVRFSSKYNNLIMMMERFIVFCVVRGATASFHSTDVFDTGSLSS</sequence>
<organism evidence="2 3">
    <name type="scientific">Drosophila hydei</name>
    <name type="common">Fruit fly</name>
    <dbReference type="NCBI Taxonomy" id="7224"/>
    <lineage>
        <taxon>Eukaryota</taxon>
        <taxon>Metazoa</taxon>
        <taxon>Ecdysozoa</taxon>
        <taxon>Arthropoda</taxon>
        <taxon>Hexapoda</taxon>
        <taxon>Insecta</taxon>
        <taxon>Pterygota</taxon>
        <taxon>Neoptera</taxon>
        <taxon>Endopterygota</taxon>
        <taxon>Diptera</taxon>
        <taxon>Brachycera</taxon>
        <taxon>Muscomorpha</taxon>
        <taxon>Ephydroidea</taxon>
        <taxon>Drosophilidae</taxon>
        <taxon>Drosophila</taxon>
    </lineage>
</organism>
<dbReference type="OMA" id="LIMMMER"/>
<evidence type="ECO:0000313" key="2">
    <source>
        <dbReference type="Proteomes" id="UP000504633"/>
    </source>
</evidence>
<keyword evidence="2" id="KW-1185">Reference proteome</keyword>
<reference evidence="3" key="1">
    <citation type="submission" date="2025-08" db="UniProtKB">
        <authorList>
            <consortium name="RefSeq"/>
        </authorList>
    </citation>
    <scope>IDENTIFICATION</scope>
    <source>
        <strain evidence="3">15085-1641.00</strain>
        <tissue evidence="3">Whole body</tissue>
    </source>
</reference>
<dbReference type="RefSeq" id="XP_023166513.2">
    <property type="nucleotide sequence ID" value="XM_023310745.2"/>
</dbReference>
<name>A0A6J1LRZ9_DROHY</name>
<dbReference type="GeneID" id="111596484"/>
<gene>
    <name evidence="3" type="primary">LOC111596484</name>
</gene>
<feature type="compositionally biased region" description="Polar residues" evidence="1">
    <location>
        <begin position="44"/>
        <end position="53"/>
    </location>
</feature>
<dbReference type="Proteomes" id="UP000504633">
    <property type="component" value="Unplaced"/>
</dbReference>
<dbReference type="OrthoDB" id="7851789at2759"/>
<protein>
    <submittedName>
        <fullName evidence="3">Uncharacterized protein LOC111596484</fullName>
    </submittedName>
</protein>
<evidence type="ECO:0000256" key="1">
    <source>
        <dbReference type="SAM" id="MobiDB-lite"/>
    </source>
</evidence>
<dbReference type="AlphaFoldDB" id="A0A6J1LRZ9"/>
<proteinExistence type="predicted"/>
<accession>A0A6J1LRZ9</accession>
<dbReference type="KEGG" id="dhe:111596484"/>
<feature type="compositionally biased region" description="Basic residues" evidence="1">
    <location>
        <begin position="58"/>
        <end position="75"/>
    </location>
</feature>
<feature type="compositionally biased region" description="Basic and acidic residues" evidence="1">
    <location>
        <begin position="22"/>
        <end position="31"/>
    </location>
</feature>
<evidence type="ECO:0000313" key="3">
    <source>
        <dbReference type="RefSeq" id="XP_023166513.2"/>
    </source>
</evidence>
<feature type="region of interest" description="Disordered" evidence="1">
    <location>
        <begin position="1"/>
        <end position="83"/>
    </location>
</feature>